<evidence type="ECO:0000313" key="2">
    <source>
        <dbReference type="Proteomes" id="UP000283634"/>
    </source>
</evidence>
<dbReference type="OMA" id="VVQLTWR"/>
<dbReference type="GO" id="GO:0045053">
    <property type="term" value="P:protein retention in Golgi apparatus"/>
    <property type="evidence" value="ECO:0007669"/>
    <property type="project" value="TreeGrafter"/>
</dbReference>
<dbReference type="PANTHER" id="PTHR16166:SF144">
    <property type="entry name" value="CHOREIN N-TERMINAL DOMAIN-CONTAINING PROTEIN"/>
    <property type="match status" value="1"/>
</dbReference>
<organism evidence="1 2">
    <name type="scientific">Trypanosoma rangeli</name>
    <dbReference type="NCBI Taxonomy" id="5698"/>
    <lineage>
        <taxon>Eukaryota</taxon>
        <taxon>Discoba</taxon>
        <taxon>Euglenozoa</taxon>
        <taxon>Kinetoplastea</taxon>
        <taxon>Metakinetoplastina</taxon>
        <taxon>Trypanosomatida</taxon>
        <taxon>Trypanosomatidae</taxon>
        <taxon>Trypanosoma</taxon>
        <taxon>Herpetosoma</taxon>
    </lineage>
</organism>
<dbReference type="RefSeq" id="XP_029238514.1">
    <property type="nucleotide sequence ID" value="XM_029381630.1"/>
</dbReference>
<accession>A0A422NI48</accession>
<reference evidence="1 2" key="1">
    <citation type="journal article" date="2018" name="BMC Genomics">
        <title>Genomic comparison of Trypanosoma conorhini and Trypanosoma rangeli to Trypanosoma cruzi strains of high and low virulence.</title>
        <authorList>
            <person name="Bradwell K.R."/>
            <person name="Koparde V.N."/>
            <person name="Matveyev A.V."/>
            <person name="Serrano M.G."/>
            <person name="Alves J.M."/>
            <person name="Parikh H."/>
            <person name="Huang B."/>
            <person name="Lee V."/>
            <person name="Espinosa-Alvarez O."/>
            <person name="Ortiz P.A."/>
            <person name="Costa-Martins A.G."/>
            <person name="Teixeira M.M."/>
            <person name="Buck G.A."/>
        </authorList>
    </citation>
    <scope>NUCLEOTIDE SEQUENCE [LARGE SCALE GENOMIC DNA]</scope>
    <source>
        <strain evidence="1 2">AM80</strain>
    </source>
</reference>
<dbReference type="Proteomes" id="UP000283634">
    <property type="component" value="Unassembled WGS sequence"/>
</dbReference>
<comment type="caution">
    <text evidence="1">The sequence shown here is derived from an EMBL/GenBank/DDBJ whole genome shotgun (WGS) entry which is preliminary data.</text>
</comment>
<protein>
    <submittedName>
        <fullName evidence="1">Vacuolar protein sorting-associated protein 13 family protein</fullName>
    </submittedName>
</protein>
<keyword evidence="2" id="KW-1185">Reference proteome</keyword>
<dbReference type="GO" id="GO:0006623">
    <property type="term" value="P:protein targeting to vacuole"/>
    <property type="evidence" value="ECO:0007669"/>
    <property type="project" value="TreeGrafter"/>
</dbReference>
<sequence>MLEKQLSVLLATYLNRFICDLNEEQLRVSLWSGELVLRDLELRTNIVDQIALSLFKGRQEVGSREEAEDGDAARAAAQALMTPFTVVKGVVKELKIRVPWSAVDREPISVEVIGVEIVFGLLRARPHNAEEDAARVMVVKQKQLNMFEIGRLGSRPDEGYGVGRGVPPKLSTGAGSTKKLSYVEQLTETIKRNVHVVLRDVSLKYVVDYHGLAPCFTCALHVTLDSVYVTTTDEGWEDRFIMDLSMRYSKKVVMGGLRVSLHAVKQQHSAEGENQNNEMPNWQKKMNIVKAEELTVLLRLSKDSDDEDVVMDDVKQTVIYVIATTPIQLQISFGVVGFFAIINDSIRNGLVGLNYRQHLHLLNKGNEGALTWPQRRWKFALFSVMDDVRRSKNKAKGHQRFIEGVVLFGRRRREYCALWKRSQRVAWLPPLTQEETSNLHALEELLTVEQLVFLRCLAYAELSTERQSLWRQKLLIEEVRKRKQVGNEDIGSGGSRWWQWLGRRQAIGSSAALDEAREHKFVAGGGIEAEWAFGHKFLQHIATRRVGTSLTTSSSAVATTTKSTMTSTNSILIVVRFPIVDLEIEPDIWRSDMTEKKPLLSYLANLQQRLKFCFNSVKCNYTIGAAPQGDRAGFSLAIENVSGSFTGSLPSVVLETHNTHEEKKESEEDSGGQNVCVCEPWMSIYVNETHTRVSGFIANTSLTLQPLCELQWWVSGVKEFLAVLPEYTKQDFSSFCESTKSRCLSPSLPTMEIHVAGIILTMPLYVEGDTERKLILRAPDVHIITLYEEEEGEEEAERQNEQQLPMQEPALTMNWRFSMSRKEPICISCEDIGDVVLLSFAEVEVVFGRQLSVFVKTRAKATLVPTVLGLLHDHMECLEVAQGDVGEALFCEVMNNNGKWRLESSTALNVGGTVMTIPAAQCRRFLRLLYRSAATLDADHKKRMAPPAVNATLPLLHRVFLGIDFAHLTLRNSNNDDVVEIELSGVESSTYEAGPLIPSSFSQDAFVLDMTSSGTKGYDILLCLPDLHVTSPSGQHVLVLEGLTATYSVSSPLLSLEAGVLDVRICPSLVDCMEVLMLSSALLQPPTSSALVRLPGLEEVAGVTVVLSDATAHTERVMETALKRLNVRIQFQWTEECVAVHLNDLLLRASSASGGKTLNLRGTLDRAEYITDNGEEVKSFVLLAPSTGLKKNVDATFFTCTLESRTDGGAGAGRSFVSFQTRGGSVGVFYAYWMRLLSMQDDPAVVRLLNLFGSDKRERGCSSAREEMPQKSTPASVAQDASGVIIISGEVSALELLLATDAAEEVDLLNEETYIPFFVGTLTFRAEVSGGTEGRGDGCQAASAPPSLFRGQLTLSNMTYLSHSEGKGVWSPLITQASLLLENYTQLVPNAETNGYEYVKGGSGEMALHLLIGSSDYNGDTDVAMDVKLTLPWLNTLLRALSSNLLNAFPLANGVQGNDVTVLTPVTETMVSTKVPSSSPTSLSFLVTVSSVCLVLMKEPDIFALRAQLQFYSFNGVWGFGGEKTSVQLFHINKLTIDDISPNRRIMRHDIPKWQQQQRGITRESCMGREKRMLEVESGCISTPKPQTNMESTTLSRKTDLVFDEVHVYTARSSWTTLVGMLLFDLSAGAWTAAKNDAPKVNSDVAANSSLLALTVHQLNVHLELPWEEPLAQLSACSVRMQLHRCDGKETLEFRSDEPISLTPRFEHAAEVNILDWGDTRKEAVQSSAPRPFLHILVTQSQNNQRKYEFDTLYEEKPQVSCSNRVEVVLQSMKLIADMNFITRLSRFALDEVDAYSSLLQASKPLRVMPSMSLTMMDISVKDFQVLLPTMEAVQAPRWRLTVEEVKLTNKCVEVTLDSNSPAERGSRNCFANAYTMNLCGVFLLCEGLYPLRFPNTVACAQLPMPQSTFTEWRSTRSVTPDDCVQTHSTFVIVSPASLNDAQLRVSFCRRIHIQMEEGACLSISALHVRDALRVLPPRASSEEVPPYYATPVEVPHVSVCVTSFALVNMPRFSILLTENGHVKAEANVGNGGEKGVNEADLTTANLAKLCFLGTVTLSASFDSCEETVTQVQFAIHGSFELLDGNGVVVLFRRGDENLNEGKQLPSCRFPEHYDAGLCVDVTDSPTERRMCLESHGIIVTLQPHTVDFVLRMHNFIALMHREGFFAMERKNNANKRRINDADDTDVTQLSFSSTKRQTVLTIHVALLSLTVERTALMEARNVNARLSWRDGDSTLVDASIPYKVTIGDLVLRNMDSTYAFMFLSSLEVSLGVGEVNLRANPLVINNYDMLFYADLWRSVEALYHYVLQNVTFSKKNEDGFKQSVMVTLTDVRVCFFLSRQPLVCEATDGRMEIVFPVVVLKQKASTTGRSLTFETENGVIRYRRPEGLLPPFVKNLSLSCFVENSLVTQSRSNVIRLSGIEAFIPFGDTLQCCVEAVAQAFLPLLSVSAMTRRNLDVGPPSTAEVPATPLSCDKFVFTVPLVSLNVCASQSEDEALVGKAAVLFGVTFHNIICEQSRTGVNEKTLIQALSVTSSVSAAFQKEFVSATAPSGALDEPSKWAVYFCKEISVSEATVPSSLSHTDGGGGGEDSLHEQLPTRLVSIIARAHAVKLTVSPKLLSTLNEHFLLHVWSGVYRTRSVTASCFSSLSVRDAGASLHCSSVDGTSDQLLTIKSDCCLSSDLTLGGRRGTLLRFSKEPGESNPSNKITVKGVNHAKVFVSMVVGPDGTLKPPIVVDPGLTVVIEGVPFVTEDGDVMDYVELGARSLLVVPTELLPVAVPGSPCRSLATSANVSLNAARWYSLEVTIDALTDVALSLWSEHQSIEVSSEAYVRYKLAKNCYEGNRGVRDFIDESGEVALLNVSILCDSGFITKDPTGLMVHVKHHKLKEDHTNAGMTVVRAIVSNTSFTLSVGNLRLLYDTVNELRQGLNQIGSTKAMVTTLTPTHHRGEEQNRRFVTRGKVCTGGVDHSSHAEAPLLWSRDGEVTPLIDFAASAAWIEVILTSDFYRPEVAVALSNSALMAKGNRSLNRMKWTASSMVRVTDYPQLQPPRDVLLVSPEVAVEYTRHTGGGFSLQGALTCLELSLTLPLVTVLRLLRFRFDLQRTGAYSFLNCTGVPLLLLAVTKVNKKGLKPRTQFCRLPPGKLVKARLFHYSQTLFRVVADDREQIEEYDENLNMFGTEVNLSALRRGATYRFPLTEPSVGVLDVVMRLDEMERIVNLTTSVAIRNELSTHIVCLPGTPSDSCRVQPKETRYAPLPCLRHPFSLIVGEWRFKSKNALVTLEGLISAFTLFSSGQKGLSADAMKSVVVVASRRAYMQGDDTLVIPLTLEKEHLDERLAETDEKHREEMRVFLVLTRRVALESEPRTSRLLSRYEVELRVCPMVTVVNETGAVLAVNVVSSSSSSSASDAATHTRTFVREEEEFNCFSKSLEGESFSMNLTCEFADGVQFSSVEPLPLTFTGTTTVAIKDSVGEKMVTLLVEHAIHSKFIVRAAAILINALPFPVRVYDESDALVPGQNDVEGLPSGHKLPLTLPALREQLRRPDAAVVVKIVAGGPNATCSQLFTCNVLTVSGMLQSVDGDVVRIFRVQRVGGIKKVFSPTPMIRLEPMWVFRNQSHAFFLTVRSVGMTETLIIEPRTTKEWTTFAVASASDPLMQIRYGGNEEELFMWSEPLKLATLSGANVPITVRHQLYEKVTEMEEMVLPPSVVGAGVAVYTSMRTPMMVGESLKCERFACLSITPWRKNGIFYVDFSLDGNVPVVVENRTGRSLQYEHVRKMSSALQQVARAYVIPPFTDGVTCFDSDGTAHVMRLTLFGGDRPPQQCIVDLAKAAVTREAVTASPGMFVLCTYDHSIRRYYISVTADRSLESRLLFQPRYVIHVETFIHTLSLYVASICVPKDEPVVQTSPLAVLVTRNQLRLGRGITNEAFTNAEVLAALKRCELDVILIQALGIYGVFSANEKHYFGRLDIGRLTFIDCTNPRPAYPVIVDLNSEVTRVSVSDTKAVKPCLSVKMHALAPGDSTASTMSHAPGKDVTILLQHLSLDVAPVTVKLTDSLLFVLRQVGVCVWEAVQQTVPTRTVQEQDVGDGNEVSSPTSPSTIEVIPIYNCFIAHLHVSRIDLDLTLTRRSDGKFDPFVGIPLGRRFIPSVERAPLSISGVDRMDVSQRGSSPCGALLELLWPSYRNQLLFQFYKIIGSLEILGNPLALISGLRKGVQSFVVEVADMNPAKGARELLLATTSSTLHTVGLLSRVGSRTAATLSWDNDWLETREEDERSNDTLNRSGVLWGMAQGLRDGIEGVVARPLSGARTAGLSGFCTGIAAGAVGLLTRPIAGVLDGFGNTAEFYSKLLQAQDAIPNAHLNYLQSERNFVAAVVANLNKEIPAADTSATDSVTNSVSVAPASTSTGLTAAFGKCLAYLGSSKKWTTDSCEFVSQVAYESIRLHAKLEGLQGEEFTRFIKDAAGVHNYALYADWDSFVAHTTPEEFYNWVHIALAAALGKEMKSFLLSGEFSESTSTRLKVLPFCEPFFSTQQRHEAAAALERAEVIKNTLGVRDLLKYVSLEHMVMVCSLDEIKHHVSPESIHGKLPQLILATARESLRFIFFGGIEEQLLV</sequence>
<gene>
    <name evidence="1" type="ORF">TraAM80_04712</name>
</gene>
<name>A0A422NI48_TRYRA</name>
<dbReference type="OrthoDB" id="428159at2759"/>
<evidence type="ECO:0000313" key="1">
    <source>
        <dbReference type="EMBL" id="RNF05152.1"/>
    </source>
</evidence>
<dbReference type="InterPro" id="IPR026847">
    <property type="entry name" value="VPS13"/>
</dbReference>
<dbReference type="GeneID" id="40328645"/>
<dbReference type="PANTHER" id="PTHR16166">
    <property type="entry name" value="VACUOLAR PROTEIN SORTING-ASSOCIATED PROTEIN VPS13"/>
    <property type="match status" value="1"/>
</dbReference>
<dbReference type="EMBL" id="MKGL01000142">
    <property type="protein sequence ID" value="RNF05152.1"/>
    <property type="molecule type" value="Genomic_DNA"/>
</dbReference>
<proteinExistence type="predicted"/>
<dbReference type="VEuPathDB" id="TriTrypDB:TRSC58_06659"/>